<name>A0A8J3ZNZ6_9ACTN</name>
<dbReference type="RefSeq" id="WP_239153132.1">
    <property type="nucleotide sequence ID" value="NZ_BOPG01000151.1"/>
</dbReference>
<gene>
    <name evidence="3" type="ORF">Vau01_125470</name>
</gene>
<sequence length="330" mass="35329">MQYEPGQRVVLVRTSDPHTLLRPGDEGTVRRHDAGQRRIDVTWDNGSTLSMLLDDGDVITPAPIVAPSTGPADPASPAADGGVAWPKLLDALRIVGAADGTAAAERWLQDTIGGRASGDTAVTARRILNAIDDGIDDGIDDEDPAVLDTLPTIDANWSDSHTTGHGMSDGRGHATQLTREQLRQAEDAYRDGYTTAVTDTIAAACRRRLHPTGNDRDLSHLHPDNVTFGSVAVFSGDWNDAGVMAAHPLTAGYVGTLIDRWNGWAVHLREGGGGGDRRRPATGPRRLPCRPQPLDSRRGAREGPGPADRRGVLAPVVGRRRHRRGLCRHA</sequence>
<evidence type="ECO:0000259" key="2">
    <source>
        <dbReference type="Pfam" id="PF14192"/>
    </source>
</evidence>
<reference evidence="3" key="1">
    <citation type="submission" date="2021-01" db="EMBL/GenBank/DDBJ databases">
        <title>Whole genome shotgun sequence of Virgisporangium aurantiacum NBRC 16421.</title>
        <authorList>
            <person name="Komaki H."/>
            <person name="Tamura T."/>
        </authorList>
    </citation>
    <scope>NUCLEOTIDE SEQUENCE</scope>
    <source>
        <strain evidence="3">NBRC 16421</strain>
    </source>
</reference>
<feature type="compositionally biased region" description="Basic and acidic residues" evidence="1">
    <location>
        <begin position="295"/>
        <end position="311"/>
    </location>
</feature>
<dbReference type="EMBL" id="BOPG01000151">
    <property type="protein sequence ID" value="GIJ65031.1"/>
    <property type="molecule type" value="Genomic_DNA"/>
</dbReference>
<organism evidence="3 4">
    <name type="scientific">Virgisporangium aurantiacum</name>
    <dbReference type="NCBI Taxonomy" id="175570"/>
    <lineage>
        <taxon>Bacteria</taxon>
        <taxon>Bacillati</taxon>
        <taxon>Actinomycetota</taxon>
        <taxon>Actinomycetes</taxon>
        <taxon>Micromonosporales</taxon>
        <taxon>Micromonosporaceae</taxon>
        <taxon>Virgisporangium</taxon>
    </lineage>
</organism>
<keyword evidence="4" id="KW-1185">Reference proteome</keyword>
<feature type="compositionally biased region" description="Basic and acidic residues" evidence="1">
    <location>
        <begin position="269"/>
        <end position="279"/>
    </location>
</feature>
<protein>
    <recommendedName>
        <fullName evidence="2">DUF4314 domain-containing protein</fullName>
    </recommendedName>
</protein>
<dbReference type="Proteomes" id="UP000612585">
    <property type="component" value="Unassembled WGS sequence"/>
</dbReference>
<dbReference type="Pfam" id="PF14192">
    <property type="entry name" value="DUF4314"/>
    <property type="match status" value="1"/>
</dbReference>
<evidence type="ECO:0000313" key="3">
    <source>
        <dbReference type="EMBL" id="GIJ65031.1"/>
    </source>
</evidence>
<proteinExistence type="predicted"/>
<dbReference type="AlphaFoldDB" id="A0A8J3ZNZ6"/>
<evidence type="ECO:0000313" key="4">
    <source>
        <dbReference type="Proteomes" id="UP000612585"/>
    </source>
</evidence>
<feature type="region of interest" description="Disordered" evidence="1">
    <location>
        <begin position="269"/>
        <end position="313"/>
    </location>
</feature>
<comment type="caution">
    <text evidence="3">The sequence shown here is derived from an EMBL/GenBank/DDBJ whole genome shotgun (WGS) entry which is preliminary data.</text>
</comment>
<feature type="domain" description="DUF4314" evidence="2">
    <location>
        <begin position="2"/>
        <end position="51"/>
    </location>
</feature>
<accession>A0A8J3ZNZ6</accession>
<dbReference type="InterPro" id="IPR025463">
    <property type="entry name" value="DUF4314"/>
</dbReference>
<evidence type="ECO:0000256" key="1">
    <source>
        <dbReference type="SAM" id="MobiDB-lite"/>
    </source>
</evidence>